<dbReference type="Gene3D" id="3.30.160.70">
    <property type="entry name" value="Methylated DNA-protein cysteine methyltransferase domain"/>
    <property type="match status" value="1"/>
</dbReference>
<evidence type="ECO:0000256" key="5">
    <source>
        <dbReference type="ARBA" id="ARBA00022679"/>
    </source>
</evidence>
<dbReference type="PANTHER" id="PTHR10815">
    <property type="entry name" value="METHYLATED-DNA--PROTEIN-CYSTEINE METHYLTRANSFERASE"/>
    <property type="match status" value="1"/>
</dbReference>
<dbReference type="InterPro" id="IPR008332">
    <property type="entry name" value="MethylG_MeTrfase_N"/>
</dbReference>
<evidence type="ECO:0000256" key="8">
    <source>
        <dbReference type="ARBA" id="ARBA00049348"/>
    </source>
</evidence>
<dbReference type="PROSITE" id="PS00374">
    <property type="entry name" value="MGMT"/>
    <property type="match status" value="1"/>
</dbReference>
<keyword evidence="4 9" id="KW-0489">Methyltransferase</keyword>
<dbReference type="InterPro" id="IPR014048">
    <property type="entry name" value="MethylDNA_cys_MeTrfase_DNA-bd"/>
</dbReference>
<accession>A0A7V6A0W9</accession>
<evidence type="ECO:0000259" key="10">
    <source>
        <dbReference type="Pfam" id="PF01035"/>
    </source>
</evidence>
<evidence type="ECO:0000256" key="6">
    <source>
        <dbReference type="ARBA" id="ARBA00022763"/>
    </source>
</evidence>
<dbReference type="AlphaFoldDB" id="A0A7V6A0W9"/>
<dbReference type="Pfam" id="PF02870">
    <property type="entry name" value="Methyltransf_1N"/>
    <property type="match status" value="1"/>
</dbReference>
<evidence type="ECO:0000313" key="12">
    <source>
        <dbReference type="EMBL" id="HHS28232.1"/>
    </source>
</evidence>
<dbReference type="EMBL" id="DTGR01000018">
    <property type="protein sequence ID" value="HHS28232.1"/>
    <property type="molecule type" value="Genomic_DNA"/>
</dbReference>
<dbReference type="Gene3D" id="1.10.10.10">
    <property type="entry name" value="Winged helix-like DNA-binding domain superfamily/Winged helix DNA-binding domain"/>
    <property type="match status" value="1"/>
</dbReference>
<evidence type="ECO:0000256" key="7">
    <source>
        <dbReference type="ARBA" id="ARBA00023204"/>
    </source>
</evidence>
<dbReference type="NCBIfam" id="TIGR00589">
    <property type="entry name" value="ogt"/>
    <property type="match status" value="1"/>
</dbReference>
<gene>
    <name evidence="12" type="ORF">ENV52_00820</name>
</gene>
<dbReference type="GO" id="GO:0003908">
    <property type="term" value="F:methylated-DNA-[protein]-cysteine S-methyltransferase activity"/>
    <property type="evidence" value="ECO:0007669"/>
    <property type="project" value="UniProtKB-UniRule"/>
</dbReference>
<dbReference type="CDD" id="cd06445">
    <property type="entry name" value="ATase"/>
    <property type="match status" value="1"/>
</dbReference>
<comment type="function">
    <text evidence="9">Involved in the cellular defense against the biological effects of O6-methylguanine (O6-MeG) and O4-methylthymine (O4-MeT) in DNA. Repairs the methylated nucleobase in DNA by stoichiometrically transferring the methyl group to a cysteine residue in the enzyme. This is a suicide reaction: the enzyme is irreversibly inactivated.</text>
</comment>
<feature type="domain" description="Methylated-DNA-[protein]-cysteine S-methyltransferase DNA binding" evidence="10">
    <location>
        <begin position="81"/>
        <end position="160"/>
    </location>
</feature>
<keyword evidence="3 9" id="KW-0963">Cytoplasm</keyword>
<comment type="subcellular location">
    <subcellularLocation>
        <location evidence="9">Cytoplasm</location>
    </subcellularLocation>
</comment>
<dbReference type="EC" id="2.1.1.63" evidence="9"/>
<reference evidence="12" key="1">
    <citation type="journal article" date="2020" name="mSystems">
        <title>Genome- and Community-Level Interaction Insights into Carbon Utilization and Element Cycling Functions of Hydrothermarchaeota in Hydrothermal Sediment.</title>
        <authorList>
            <person name="Zhou Z."/>
            <person name="Liu Y."/>
            <person name="Xu W."/>
            <person name="Pan J."/>
            <person name="Luo Z.H."/>
            <person name="Li M."/>
        </authorList>
    </citation>
    <scope>NUCLEOTIDE SEQUENCE [LARGE SCALE GENOMIC DNA]</scope>
    <source>
        <strain evidence="12">SpSt-767</strain>
    </source>
</reference>
<dbReference type="InterPro" id="IPR001497">
    <property type="entry name" value="MethylDNA_cys_MeTrfase_AS"/>
</dbReference>
<dbReference type="InterPro" id="IPR036631">
    <property type="entry name" value="MGMT_N_sf"/>
</dbReference>
<comment type="similarity">
    <text evidence="2 9">Belongs to the MGMT family.</text>
</comment>
<dbReference type="SUPFAM" id="SSF53155">
    <property type="entry name" value="Methylated DNA-protein cysteine methyltransferase domain"/>
    <property type="match status" value="1"/>
</dbReference>
<evidence type="ECO:0000256" key="9">
    <source>
        <dbReference type="HAMAP-Rule" id="MF_00772"/>
    </source>
</evidence>
<dbReference type="FunFam" id="1.10.10.10:FF:000214">
    <property type="entry name" value="Methylated-DNA--protein-cysteine methyltransferase"/>
    <property type="match status" value="1"/>
</dbReference>
<dbReference type="Pfam" id="PF01035">
    <property type="entry name" value="DNA_binding_1"/>
    <property type="match status" value="1"/>
</dbReference>
<dbReference type="InterPro" id="IPR023546">
    <property type="entry name" value="MGMT"/>
</dbReference>
<sequence length="166" mass="18442">MATPLGPIHLEFSSTGLKRLVLGGKDDLSRRDSIKSAPETSSLPEETLHRWRTRLAQALERYFAGQPASFEDLPLDLEGSPFHLQVWGELRKIPLGETVSYQELARRLGKPRAARAVGQACGANPIPLIIPCHRVIAADGALGGYSAGLERKRWLLQHEKAFRREQ</sequence>
<keyword evidence="7 9" id="KW-0234">DNA repair</keyword>
<comment type="catalytic activity">
    <reaction evidence="1 9">
        <text>a 4-O-methyl-thymidine in DNA + L-cysteinyl-[protein] = a thymidine in DNA + S-methyl-L-cysteinyl-[protein]</text>
        <dbReference type="Rhea" id="RHEA:53428"/>
        <dbReference type="Rhea" id="RHEA-COMP:10131"/>
        <dbReference type="Rhea" id="RHEA-COMP:10132"/>
        <dbReference type="Rhea" id="RHEA-COMP:13555"/>
        <dbReference type="Rhea" id="RHEA-COMP:13556"/>
        <dbReference type="ChEBI" id="CHEBI:29950"/>
        <dbReference type="ChEBI" id="CHEBI:82612"/>
        <dbReference type="ChEBI" id="CHEBI:137386"/>
        <dbReference type="ChEBI" id="CHEBI:137387"/>
        <dbReference type="EC" id="2.1.1.63"/>
    </reaction>
</comment>
<name>A0A7V6A0W9_9BACT</name>
<feature type="domain" description="Methylguanine DNA methyltransferase ribonuclease-like" evidence="11">
    <location>
        <begin position="2"/>
        <end position="77"/>
    </location>
</feature>
<keyword evidence="6 9" id="KW-0227">DNA damage</keyword>
<keyword evidence="5 9" id="KW-0808">Transferase</keyword>
<evidence type="ECO:0000256" key="2">
    <source>
        <dbReference type="ARBA" id="ARBA00008711"/>
    </source>
</evidence>
<feature type="active site" description="Nucleophile; methyl group acceptor" evidence="9">
    <location>
        <position position="132"/>
    </location>
</feature>
<evidence type="ECO:0000256" key="3">
    <source>
        <dbReference type="ARBA" id="ARBA00022490"/>
    </source>
</evidence>
<dbReference type="GO" id="GO:0032259">
    <property type="term" value="P:methylation"/>
    <property type="evidence" value="ECO:0007669"/>
    <property type="project" value="UniProtKB-KW"/>
</dbReference>
<evidence type="ECO:0000259" key="11">
    <source>
        <dbReference type="Pfam" id="PF02870"/>
    </source>
</evidence>
<dbReference type="PANTHER" id="PTHR10815:SF13">
    <property type="entry name" value="METHYLATED-DNA--PROTEIN-CYSTEINE METHYLTRANSFERASE"/>
    <property type="match status" value="1"/>
</dbReference>
<proteinExistence type="inferred from homology"/>
<dbReference type="InterPro" id="IPR036217">
    <property type="entry name" value="MethylDNA_cys_MeTrfase_DNAb"/>
</dbReference>
<organism evidence="12">
    <name type="scientific">Desulfobacca acetoxidans</name>
    <dbReference type="NCBI Taxonomy" id="60893"/>
    <lineage>
        <taxon>Bacteria</taxon>
        <taxon>Pseudomonadati</taxon>
        <taxon>Thermodesulfobacteriota</taxon>
        <taxon>Desulfobaccia</taxon>
        <taxon>Desulfobaccales</taxon>
        <taxon>Desulfobaccaceae</taxon>
        <taxon>Desulfobacca</taxon>
    </lineage>
</organism>
<comment type="caution">
    <text evidence="12">The sequence shown here is derived from an EMBL/GenBank/DDBJ whole genome shotgun (WGS) entry which is preliminary data.</text>
</comment>
<evidence type="ECO:0000256" key="1">
    <source>
        <dbReference type="ARBA" id="ARBA00001286"/>
    </source>
</evidence>
<dbReference type="SUPFAM" id="SSF46767">
    <property type="entry name" value="Methylated DNA-protein cysteine methyltransferase, C-terminal domain"/>
    <property type="match status" value="1"/>
</dbReference>
<dbReference type="GO" id="GO:0006307">
    <property type="term" value="P:DNA alkylation repair"/>
    <property type="evidence" value="ECO:0007669"/>
    <property type="project" value="UniProtKB-UniRule"/>
</dbReference>
<protein>
    <recommendedName>
        <fullName evidence="9">Methylated-DNA--protein-cysteine methyltransferase</fullName>
        <ecNumber evidence="9">2.1.1.63</ecNumber>
    </recommendedName>
    <alternativeName>
        <fullName evidence="9">6-O-methylguanine-DNA methyltransferase</fullName>
        <shortName evidence="9">MGMT</shortName>
    </alternativeName>
    <alternativeName>
        <fullName evidence="9">O-6-methylguanine-DNA-alkyltransferase</fullName>
    </alternativeName>
</protein>
<dbReference type="InterPro" id="IPR036388">
    <property type="entry name" value="WH-like_DNA-bd_sf"/>
</dbReference>
<evidence type="ECO:0000256" key="4">
    <source>
        <dbReference type="ARBA" id="ARBA00022603"/>
    </source>
</evidence>
<comment type="miscellaneous">
    <text evidence="9">This enzyme catalyzes only one turnover and therefore is not strictly catalytic. According to one definition, an enzyme is a biocatalyst that acts repeatedly and over many reaction cycles.</text>
</comment>
<dbReference type="HAMAP" id="MF_00772">
    <property type="entry name" value="OGT"/>
    <property type="match status" value="1"/>
</dbReference>
<comment type="catalytic activity">
    <reaction evidence="8 9">
        <text>a 6-O-methyl-2'-deoxyguanosine in DNA + L-cysteinyl-[protein] = S-methyl-L-cysteinyl-[protein] + a 2'-deoxyguanosine in DNA</text>
        <dbReference type="Rhea" id="RHEA:24000"/>
        <dbReference type="Rhea" id="RHEA-COMP:10131"/>
        <dbReference type="Rhea" id="RHEA-COMP:10132"/>
        <dbReference type="Rhea" id="RHEA-COMP:11367"/>
        <dbReference type="Rhea" id="RHEA-COMP:11368"/>
        <dbReference type="ChEBI" id="CHEBI:29950"/>
        <dbReference type="ChEBI" id="CHEBI:82612"/>
        <dbReference type="ChEBI" id="CHEBI:85445"/>
        <dbReference type="ChEBI" id="CHEBI:85448"/>
        <dbReference type="EC" id="2.1.1.63"/>
    </reaction>
</comment>
<dbReference type="GO" id="GO:0005737">
    <property type="term" value="C:cytoplasm"/>
    <property type="evidence" value="ECO:0007669"/>
    <property type="project" value="UniProtKB-SubCell"/>
</dbReference>